<evidence type="ECO:0000313" key="18">
    <source>
        <dbReference type="EMBL" id="RNB81637.1"/>
    </source>
</evidence>
<comment type="cofactor">
    <cofactor evidence="1 15">
        <name>Mg(2+)</name>
        <dbReference type="ChEBI" id="CHEBI:18420"/>
    </cofactor>
</comment>
<comment type="pathway">
    <text evidence="2 15">Amino-acid biosynthesis; L-tryptophan biosynthesis; L-tryptophan from chorismate: step 1/5.</text>
</comment>
<evidence type="ECO:0000259" key="17">
    <source>
        <dbReference type="Pfam" id="PF04715"/>
    </source>
</evidence>
<evidence type="ECO:0000256" key="15">
    <source>
        <dbReference type="RuleBase" id="RU364045"/>
    </source>
</evidence>
<dbReference type="Gene3D" id="3.60.120.10">
    <property type="entry name" value="Anthranilate synthase"/>
    <property type="match status" value="1"/>
</dbReference>
<dbReference type="InterPro" id="IPR005256">
    <property type="entry name" value="Anth_synth_I_PabB"/>
</dbReference>
<evidence type="ECO:0000256" key="12">
    <source>
        <dbReference type="ARBA" id="ARBA00023239"/>
    </source>
</evidence>
<dbReference type="PANTHER" id="PTHR11236:SF48">
    <property type="entry name" value="ISOCHORISMATE SYNTHASE MENF"/>
    <property type="match status" value="1"/>
</dbReference>
<evidence type="ECO:0000256" key="4">
    <source>
        <dbReference type="ARBA" id="ARBA00011575"/>
    </source>
</evidence>
<accession>A0A3M8D2G1</accession>
<keyword evidence="9 15" id="KW-0822">Tryptophan biosynthesis</keyword>
<dbReference type="NCBIfam" id="TIGR00564">
    <property type="entry name" value="trpE_most"/>
    <property type="match status" value="1"/>
</dbReference>
<dbReference type="AlphaFoldDB" id="A0A3M8D2G1"/>
<evidence type="ECO:0000256" key="3">
    <source>
        <dbReference type="ARBA" id="ARBA00009562"/>
    </source>
</evidence>
<protein>
    <recommendedName>
        <fullName evidence="6 15">Anthranilate synthase component 1</fullName>
        <ecNumber evidence="5 15">4.1.3.27</ecNumber>
    </recommendedName>
</protein>
<keyword evidence="8 15" id="KW-0479">Metal-binding</keyword>
<keyword evidence="19" id="KW-1185">Reference proteome</keyword>
<dbReference type="RefSeq" id="WP_122920721.1">
    <property type="nucleotide sequence ID" value="NZ_RHHQ01000022.1"/>
</dbReference>
<name>A0A3M8D2G1_9BACL</name>
<sequence length="509" mass="57685">MFTPTFAEVTSLAPQYSMIPIRMTVLADQETPIRLYQKIRTDNSFLLESVEGGSRWARYSFIGLNPFETLEAKGTAITLSRRDTPIVKQEGNPIELLRERMKQYRSPQLADYPRFSGGAVGFFGYNTLHYYEELPAHKREVLDVPDLRFLFVDELIAFDHLKQEIQVIVNLHIEGSESPEELEQKYKQTCERIRELAHRITDDAAHPEQKRHVTSEAAQASRLTIKSNMSKPAFEQMVERAKDYIAAGDIFQVVLSQRFTVDTALDPFSVYRVLRTLNPSPYMYYLQYADTTLVGTSPEILVRVEDNKVEIRPIAGTRKRGATAREDEELAKDLLADEKERAEHTMLLDLGRNDVGRVARYGSVKVEEQMVIEQYSHVMHMVSHVSGQLRDDLDPFDAVLSAFPAGTVSGAPKLRAMEIIAELEPDARHTYAGSIGYLSFTGNMDTCITIRTILFKDNQAHIQAGGGIVADSIPEMEYQESVNKASAMFRALEKAEQLFRREGENVCSK</sequence>
<evidence type="ECO:0000256" key="2">
    <source>
        <dbReference type="ARBA" id="ARBA00004873"/>
    </source>
</evidence>
<evidence type="ECO:0000256" key="11">
    <source>
        <dbReference type="ARBA" id="ARBA00023141"/>
    </source>
</evidence>
<evidence type="ECO:0000256" key="10">
    <source>
        <dbReference type="ARBA" id="ARBA00022842"/>
    </source>
</evidence>
<dbReference type="GO" id="GO:0000162">
    <property type="term" value="P:L-tryptophan biosynthetic process"/>
    <property type="evidence" value="ECO:0007669"/>
    <property type="project" value="UniProtKB-UniPathway"/>
</dbReference>
<comment type="function">
    <text evidence="13 15">Part of a heterotetrameric complex that catalyzes the two-step biosynthesis of anthranilate, an intermediate in the biosynthesis of L-tryptophan. In the first step, the glutamine-binding beta subunit (TrpG) of anthranilate synthase (AS) provides the glutamine amidotransferase activity which generates ammonia as a substrate that, along with chorismate, is used in the second step, catalyzed by the large alpha subunit of AS (TrpE) to produce anthranilate. In the absence of TrpG, TrpE can synthesize anthranilate directly from chorismate and high concentrations of ammonia.</text>
</comment>
<dbReference type="PANTHER" id="PTHR11236">
    <property type="entry name" value="AMINOBENZOATE/ANTHRANILATE SYNTHASE"/>
    <property type="match status" value="1"/>
</dbReference>
<evidence type="ECO:0000256" key="7">
    <source>
        <dbReference type="ARBA" id="ARBA00022605"/>
    </source>
</evidence>
<keyword evidence="12 15" id="KW-0456">Lyase</keyword>
<comment type="subunit">
    <text evidence="4 15">Heterotetramer consisting of two non-identical subunits: a beta subunit (TrpG) and a large alpha subunit (TrpE).</text>
</comment>
<dbReference type="EMBL" id="RHHQ01000022">
    <property type="protein sequence ID" value="RNB81637.1"/>
    <property type="molecule type" value="Genomic_DNA"/>
</dbReference>
<keyword evidence="10 15" id="KW-0460">Magnesium</keyword>
<dbReference type="SUPFAM" id="SSF56322">
    <property type="entry name" value="ADC synthase"/>
    <property type="match status" value="1"/>
</dbReference>
<evidence type="ECO:0000256" key="6">
    <source>
        <dbReference type="ARBA" id="ARBA00020653"/>
    </source>
</evidence>
<dbReference type="InterPro" id="IPR005801">
    <property type="entry name" value="ADC_synthase"/>
</dbReference>
<comment type="catalytic activity">
    <reaction evidence="14 15">
        <text>chorismate + L-glutamine = anthranilate + pyruvate + L-glutamate + H(+)</text>
        <dbReference type="Rhea" id="RHEA:21732"/>
        <dbReference type="ChEBI" id="CHEBI:15361"/>
        <dbReference type="ChEBI" id="CHEBI:15378"/>
        <dbReference type="ChEBI" id="CHEBI:16567"/>
        <dbReference type="ChEBI" id="CHEBI:29748"/>
        <dbReference type="ChEBI" id="CHEBI:29985"/>
        <dbReference type="ChEBI" id="CHEBI:58359"/>
        <dbReference type="EC" id="4.1.3.27"/>
    </reaction>
</comment>
<proteinExistence type="inferred from homology"/>
<evidence type="ECO:0000256" key="8">
    <source>
        <dbReference type="ARBA" id="ARBA00022723"/>
    </source>
</evidence>
<reference evidence="18 19" key="1">
    <citation type="submission" date="2018-10" db="EMBL/GenBank/DDBJ databases">
        <title>Phylogenomics of Brevibacillus.</title>
        <authorList>
            <person name="Dunlap C."/>
        </authorList>
    </citation>
    <scope>NUCLEOTIDE SEQUENCE [LARGE SCALE GENOMIC DNA]</scope>
    <source>
        <strain evidence="18 19">JCM 15716</strain>
    </source>
</reference>
<dbReference type="OrthoDB" id="9803598at2"/>
<dbReference type="GO" id="GO:0046872">
    <property type="term" value="F:metal ion binding"/>
    <property type="evidence" value="ECO:0007669"/>
    <property type="project" value="UniProtKB-KW"/>
</dbReference>
<dbReference type="EC" id="4.1.3.27" evidence="5 15"/>
<dbReference type="Pfam" id="PF00425">
    <property type="entry name" value="Chorismate_bind"/>
    <property type="match status" value="1"/>
</dbReference>
<evidence type="ECO:0000256" key="9">
    <source>
        <dbReference type="ARBA" id="ARBA00022822"/>
    </source>
</evidence>
<comment type="caution">
    <text evidence="18">The sequence shown here is derived from an EMBL/GenBank/DDBJ whole genome shotgun (WGS) entry which is preliminary data.</text>
</comment>
<evidence type="ECO:0000256" key="14">
    <source>
        <dbReference type="ARBA" id="ARBA00047683"/>
    </source>
</evidence>
<feature type="domain" description="Anthranilate synthase component I N-terminal" evidence="17">
    <location>
        <begin position="28"/>
        <end position="166"/>
    </location>
</feature>
<dbReference type="Pfam" id="PF04715">
    <property type="entry name" value="Anth_synt_I_N"/>
    <property type="match status" value="1"/>
</dbReference>
<dbReference type="InterPro" id="IPR006805">
    <property type="entry name" value="Anth_synth_I_N"/>
</dbReference>
<keyword evidence="11 15" id="KW-0057">Aromatic amino acid biosynthesis</keyword>
<evidence type="ECO:0000313" key="19">
    <source>
        <dbReference type="Proteomes" id="UP000271031"/>
    </source>
</evidence>
<comment type="similarity">
    <text evidence="3 15">Belongs to the anthranilate synthase component I family.</text>
</comment>
<feature type="domain" description="Chorismate-utilising enzyme C-terminal" evidence="16">
    <location>
        <begin position="231"/>
        <end position="484"/>
    </location>
</feature>
<dbReference type="GO" id="GO:0004049">
    <property type="term" value="F:anthranilate synthase activity"/>
    <property type="evidence" value="ECO:0007669"/>
    <property type="project" value="UniProtKB-EC"/>
</dbReference>
<dbReference type="InterPro" id="IPR019999">
    <property type="entry name" value="Anth_synth_I-like"/>
</dbReference>
<dbReference type="InterPro" id="IPR015890">
    <property type="entry name" value="Chorismate_C"/>
</dbReference>
<evidence type="ECO:0000256" key="13">
    <source>
        <dbReference type="ARBA" id="ARBA00025634"/>
    </source>
</evidence>
<dbReference type="UniPathway" id="UPA00035">
    <property type="reaction ID" value="UER00040"/>
</dbReference>
<organism evidence="18 19">
    <name type="scientific">Brevibacillus fluminis</name>
    <dbReference type="NCBI Taxonomy" id="511487"/>
    <lineage>
        <taxon>Bacteria</taxon>
        <taxon>Bacillati</taxon>
        <taxon>Bacillota</taxon>
        <taxon>Bacilli</taxon>
        <taxon>Bacillales</taxon>
        <taxon>Paenibacillaceae</taxon>
        <taxon>Brevibacillus</taxon>
    </lineage>
</organism>
<keyword evidence="7 15" id="KW-0028">Amino-acid biosynthesis</keyword>
<evidence type="ECO:0000259" key="16">
    <source>
        <dbReference type="Pfam" id="PF00425"/>
    </source>
</evidence>
<dbReference type="PRINTS" id="PR00095">
    <property type="entry name" value="ANTSNTHASEI"/>
</dbReference>
<dbReference type="Proteomes" id="UP000271031">
    <property type="component" value="Unassembled WGS sequence"/>
</dbReference>
<evidence type="ECO:0000256" key="1">
    <source>
        <dbReference type="ARBA" id="ARBA00001946"/>
    </source>
</evidence>
<evidence type="ECO:0000256" key="5">
    <source>
        <dbReference type="ARBA" id="ARBA00012266"/>
    </source>
</evidence>
<gene>
    <name evidence="15 18" type="primary">trpE</name>
    <name evidence="18" type="ORF">EDM56_25315</name>
</gene>